<evidence type="ECO:0008006" key="12">
    <source>
        <dbReference type="Google" id="ProtNLM"/>
    </source>
</evidence>
<keyword evidence="2" id="KW-1003">Cell membrane</keyword>
<dbReference type="GO" id="GO:0005886">
    <property type="term" value="C:plasma membrane"/>
    <property type="evidence" value="ECO:0007669"/>
    <property type="project" value="UniProtKB-SubCell"/>
</dbReference>
<feature type="transmembrane region" description="Helical" evidence="9">
    <location>
        <begin position="145"/>
        <end position="166"/>
    </location>
</feature>
<keyword evidence="3 9" id="KW-0812">Transmembrane</keyword>
<dbReference type="GO" id="GO:0042277">
    <property type="term" value="F:peptide binding"/>
    <property type="evidence" value="ECO:0007669"/>
    <property type="project" value="TreeGrafter"/>
</dbReference>
<feature type="transmembrane region" description="Helical" evidence="9">
    <location>
        <begin position="245"/>
        <end position="264"/>
    </location>
</feature>
<evidence type="ECO:0000256" key="7">
    <source>
        <dbReference type="ARBA" id="ARBA00023170"/>
    </source>
</evidence>
<dbReference type="PRINTS" id="PR00237">
    <property type="entry name" value="GPCRRHODOPSN"/>
</dbReference>
<feature type="transmembrane region" description="Helical" evidence="9">
    <location>
        <begin position="172"/>
        <end position="192"/>
    </location>
</feature>
<evidence type="ECO:0000313" key="10">
    <source>
        <dbReference type="EMBL" id="KAK9890783.1"/>
    </source>
</evidence>
<keyword evidence="4 9" id="KW-1133">Transmembrane helix</keyword>
<gene>
    <name evidence="10" type="ORF">WA026_012126</name>
</gene>
<proteinExistence type="predicted"/>
<dbReference type="EMBL" id="JARQZJ010000126">
    <property type="protein sequence ID" value="KAK9890783.1"/>
    <property type="molecule type" value="Genomic_DNA"/>
</dbReference>
<evidence type="ECO:0000256" key="9">
    <source>
        <dbReference type="SAM" id="Phobius"/>
    </source>
</evidence>
<feature type="transmembrane region" description="Helical" evidence="9">
    <location>
        <begin position="27"/>
        <end position="51"/>
    </location>
</feature>
<evidence type="ECO:0000256" key="8">
    <source>
        <dbReference type="ARBA" id="ARBA00023224"/>
    </source>
</evidence>
<evidence type="ECO:0000313" key="11">
    <source>
        <dbReference type="Proteomes" id="UP001431783"/>
    </source>
</evidence>
<evidence type="ECO:0000256" key="3">
    <source>
        <dbReference type="ARBA" id="ARBA00022692"/>
    </source>
</evidence>
<dbReference type="InterPro" id="IPR000276">
    <property type="entry name" value="GPCR_Rhodpsn"/>
</dbReference>
<keyword evidence="6 9" id="KW-0472">Membrane</keyword>
<dbReference type="PANTHER" id="PTHR24229">
    <property type="entry name" value="NEUROPEPTIDES RECEPTOR"/>
    <property type="match status" value="1"/>
</dbReference>
<evidence type="ECO:0000256" key="2">
    <source>
        <dbReference type="ARBA" id="ARBA00022475"/>
    </source>
</evidence>
<feature type="transmembrane region" description="Helical" evidence="9">
    <location>
        <begin position="212"/>
        <end position="233"/>
    </location>
</feature>
<evidence type="ECO:0000256" key="1">
    <source>
        <dbReference type="ARBA" id="ARBA00004651"/>
    </source>
</evidence>
<dbReference type="GO" id="GO:0043005">
    <property type="term" value="C:neuron projection"/>
    <property type="evidence" value="ECO:0007669"/>
    <property type="project" value="TreeGrafter"/>
</dbReference>
<keyword evidence="8" id="KW-0807">Transducer</keyword>
<dbReference type="SUPFAM" id="SSF81321">
    <property type="entry name" value="Family A G protein-coupled receptor-like"/>
    <property type="match status" value="1"/>
</dbReference>
<accession>A0AAW1V6N9</accession>
<reference evidence="10 11" key="1">
    <citation type="submission" date="2023-03" db="EMBL/GenBank/DDBJ databases">
        <title>Genome insight into feeding habits of ladybird beetles.</title>
        <authorList>
            <person name="Li H.-S."/>
            <person name="Huang Y.-H."/>
            <person name="Pang H."/>
        </authorList>
    </citation>
    <scope>NUCLEOTIDE SEQUENCE [LARGE SCALE GENOMIC DNA]</scope>
    <source>
        <strain evidence="10">SYSU_2023b</strain>
        <tissue evidence="10">Whole body</tissue>
    </source>
</reference>
<keyword evidence="11" id="KW-1185">Reference proteome</keyword>
<keyword evidence="7" id="KW-0675">Receptor</keyword>
<keyword evidence="5" id="KW-0297">G-protein coupled receptor</keyword>
<comment type="caution">
    <text evidence="10">The sequence shown here is derived from an EMBL/GenBank/DDBJ whole genome shotgun (WGS) entry which is preliminary data.</text>
</comment>
<evidence type="ECO:0000256" key="4">
    <source>
        <dbReference type="ARBA" id="ARBA00022989"/>
    </source>
</evidence>
<dbReference type="AlphaFoldDB" id="A0AAW1V6N9"/>
<evidence type="ECO:0000256" key="5">
    <source>
        <dbReference type="ARBA" id="ARBA00023040"/>
    </source>
</evidence>
<sequence>MELDVMKNLSINGTFDPNTYHHIQRHYYLDGFLAILGIGSITSCILIIIIMRKYQILRTRTNSYVVNLCVSNILYLFFSPLFLNLFDAAERISSHEICILDEALMLLFLGIFVFACTILADWYIINYKSLNASIRCRASYNFITLTIWLIILSLFLTICIQCSYGITIFPMISITAIFVFIFSFVFVLIIHIVKFFRSRFSSGVVAKSNMELAIVTCYFLCWLPNWGFTFSFLFASGRSSLDAELSTFGIAHTYPIVLLALLYYKDRDFKLCFNNFLKSEKMETNANDEGRRYSKEHLSALV</sequence>
<dbReference type="PANTHER" id="PTHR24229:SF40">
    <property type="entry name" value="ALLATOSTATIN C RECEPTOR 1-RELATED"/>
    <property type="match status" value="1"/>
</dbReference>
<comment type="subcellular location">
    <subcellularLocation>
        <location evidence="1">Cell membrane</location>
        <topology evidence="1">Multi-pass membrane protein</topology>
    </subcellularLocation>
</comment>
<feature type="transmembrane region" description="Helical" evidence="9">
    <location>
        <begin position="103"/>
        <end position="124"/>
    </location>
</feature>
<feature type="transmembrane region" description="Helical" evidence="9">
    <location>
        <begin position="63"/>
        <end position="83"/>
    </location>
</feature>
<evidence type="ECO:0000256" key="6">
    <source>
        <dbReference type="ARBA" id="ARBA00023136"/>
    </source>
</evidence>
<name>A0AAW1V6N9_9CUCU</name>
<dbReference type="Gene3D" id="1.20.1070.10">
    <property type="entry name" value="Rhodopsin 7-helix transmembrane proteins"/>
    <property type="match status" value="1"/>
</dbReference>
<protein>
    <recommendedName>
        <fullName evidence="12">Opsin</fullName>
    </recommendedName>
</protein>
<dbReference type="GO" id="GO:0004930">
    <property type="term" value="F:G protein-coupled receptor activity"/>
    <property type="evidence" value="ECO:0007669"/>
    <property type="project" value="UniProtKB-KW"/>
</dbReference>
<dbReference type="Proteomes" id="UP001431783">
    <property type="component" value="Unassembled WGS sequence"/>
</dbReference>
<organism evidence="10 11">
    <name type="scientific">Henosepilachna vigintioctopunctata</name>
    <dbReference type="NCBI Taxonomy" id="420089"/>
    <lineage>
        <taxon>Eukaryota</taxon>
        <taxon>Metazoa</taxon>
        <taxon>Ecdysozoa</taxon>
        <taxon>Arthropoda</taxon>
        <taxon>Hexapoda</taxon>
        <taxon>Insecta</taxon>
        <taxon>Pterygota</taxon>
        <taxon>Neoptera</taxon>
        <taxon>Endopterygota</taxon>
        <taxon>Coleoptera</taxon>
        <taxon>Polyphaga</taxon>
        <taxon>Cucujiformia</taxon>
        <taxon>Coccinelloidea</taxon>
        <taxon>Coccinellidae</taxon>
        <taxon>Epilachninae</taxon>
        <taxon>Epilachnini</taxon>
        <taxon>Henosepilachna</taxon>
    </lineage>
</organism>